<dbReference type="PROSITE" id="PS00470">
    <property type="entry name" value="IDH_IMDH"/>
    <property type="match status" value="1"/>
</dbReference>
<evidence type="ECO:0000256" key="11">
    <source>
        <dbReference type="ARBA" id="ARBA00023027"/>
    </source>
</evidence>
<evidence type="ECO:0000256" key="2">
    <source>
        <dbReference type="ARBA" id="ARBA00001936"/>
    </source>
</evidence>
<keyword evidence="9 14" id="KW-0460">Magnesium</keyword>
<evidence type="ECO:0000256" key="1">
    <source>
        <dbReference type="ARBA" id="ARBA00000624"/>
    </source>
</evidence>
<evidence type="ECO:0000256" key="8">
    <source>
        <dbReference type="ARBA" id="ARBA00022723"/>
    </source>
</evidence>
<keyword evidence="6 14" id="KW-0432">Leucine biosynthesis</keyword>
<evidence type="ECO:0000256" key="6">
    <source>
        <dbReference type="ARBA" id="ARBA00022430"/>
    </source>
</evidence>
<comment type="pathway">
    <text evidence="3 14 15">Amino-acid biosynthesis; L-leucine biosynthesis; L-leucine from 3-methyl-2-oxobutanoate: step 3/4.</text>
</comment>
<protein>
    <recommendedName>
        <fullName evidence="14">3-isopropylmalate dehydrogenase</fullName>
        <ecNumber evidence="14">1.1.1.85</ecNumber>
    </recommendedName>
    <alternativeName>
        <fullName evidence="14">3-IPM-DH</fullName>
    </alternativeName>
    <alternativeName>
        <fullName evidence="14">Beta-IPM dehydrogenase</fullName>
        <shortName evidence="14">IMDH</shortName>
    </alternativeName>
</protein>
<feature type="binding site" evidence="14">
    <location>
        <position position="247"/>
    </location>
    <ligand>
        <name>Mg(2+)</name>
        <dbReference type="ChEBI" id="CHEBI:18420"/>
    </ligand>
</feature>
<evidence type="ECO:0000256" key="5">
    <source>
        <dbReference type="ARBA" id="ARBA00011738"/>
    </source>
</evidence>
<evidence type="ECO:0000256" key="13">
    <source>
        <dbReference type="ARBA" id="ARBA00023304"/>
    </source>
</evidence>
<sequence>MKKNIAVVRGDGIGTEIVEEALKILKALAKLYKHDFSFSEVLAGGCAIDKTGLCLPDESLKTCKDSDAVLLGAVGGPKWDKEKSTNRPEQAILKLRKELNLFANIRPAFLFDILKEASPLKPEILEKGIDLLILRELTGGVYFGEHKTQSIDNELVASDDMSYKQSEIERIAKLGFEIARTRKKRLCSVDKANVLDTSRLWRKVLDEMAKKYPDVELEHMYVDNAAMQLCARPSHFDVLLTENMFGDILSDEASVITGSIGLIPSASINESSKGLYEPIHGSAPDIAGQNKANPIATILSVAMMLKLSFKLEKEAKAIEDAVQETLKQGFRTADIMSKDCTLLTCSQMGDEIIKNLS</sequence>
<comment type="cofactor">
    <cofactor evidence="2">
        <name>Mn(2+)</name>
        <dbReference type="ChEBI" id="CHEBI:29035"/>
    </cofactor>
</comment>
<dbReference type="EC" id="1.1.1.85" evidence="14"/>
<accession>A0A222N0A7</accession>
<comment type="subunit">
    <text evidence="5 14 15">Homodimer.</text>
</comment>
<dbReference type="GO" id="GO:0051287">
    <property type="term" value="F:NAD binding"/>
    <property type="evidence" value="ECO:0007669"/>
    <property type="project" value="InterPro"/>
</dbReference>
<feature type="binding site" evidence="14">
    <location>
        <position position="223"/>
    </location>
    <ligand>
        <name>substrate</name>
    </ligand>
</feature>
<dbReference type="AlphaFoldDB" id="A0A222N0A7"/>
<keyword evidence="13 14" id="KW-0100">Branched-chain amino acid biosynthesis</keyword>
<dbReference type="SUPFAM" id="SSF53659">
    <property type="entry name" value="Isocitrate/Isopropylmalate dehydrogenase-like"/>
    <property type="match status" value="1"/>
</dbReference>
<dbReference type="RefSeq" id="WP_094324453.1">
    <property type="nucleotide sequence ID" value="NZ_CP022347.1"/>
</dbReference>
<keyword evidence="11 14" id="KW-0520">NAD</keyword>
<keyword evidence="12 14" id="KW-0464">Manganese</keyword>
<evidence type="ECO:0000256" key="7">
    <source>
        <dbReference type="ARBA" id="ARBA00022605"/>
    </source>
</evidence>
<keyword evidence="10 14" id="KW-0560">Oxidoreductase</keyword>
<comment type="similarity">
    <text evidence="4 14">Belongs to the isocitrate and isopropylmalate dehydrogenases family. LeuB type 1 subfamily.</text>
</comment>
<comment type="subcellular location">
    <subcellularLocation>
        <location evidence="14">Cytoplasm</location>
    </subcellularLocation>
</comment>
<feature type="binding site" evidence="14">
    <location>
        <begin position="76"/>
        <end position="89"/>
    </location>
    <ligand>
        <name>NAD(+)</name>
        <dbReference type="ChEBI" id="CHEBI:57540"/>
    </ligand>
</feature>
<keyword evidence="18" id="KW-1185">Reference proteome</keyword>
<feature type="domain" description="Isopropylmalate dehydrogenase-like" evidence="16">
    <location>
        <begin position="4"/>
        <end position="352"/>
    </location>
</feature>
<keyword evidence="14" id="KW-0963">Cytoplasm</keyword>
<feature type="site" description="Important for catalysis" evidence="14">
    <location>
        <position position="142"/>
    </location>
</feature>
<dbReference type="UniPathway" id="UPA00048">
    <property type="reaction ID" value="UER00072"/>
</dbReference>
<feature type="binding site" evidence="14">
    <location>
        <position position="106"/>
    </location>
    <ligand>
        <name>substrate</name>
    </ligand>
</feature>
<evidence type="ECO:0000256" key="14">
    <source>
        <dbReference type="HAMAP-Rule" id="MF_01033"/>
    </source>
</evidence>
<evidence type="ECO:0000313" key="18">
    <source>
        <dbReference type="Proteomes" id="UP000201169"/>
    </source>
</evidence>
<dbReference type="SMART" id="SM01329">
    <property type="entry name" value="Iso_dh"/>
    <property type="match status" value="1"/>
</dbReference>
<name>A0A222N0A7_9BACT</name>
<evidence type="ECO:0000256" key="3">
    <source>
        <dbReference type="ARBA" id="ARBA00004762"/>
    </source>
</evidence>
<dbReference type="OrthoDB" id="9806254at2"/>
<dbReference type="GO" id="GO:0009098">
    <property type="term" value="P:L-leucine biosynthetic process"/>
    <property type="evidence" value="ECO:0007669"/>
    <property type="project" value="UniProtKB-UniRule"/>
</dbReference>
<evidence type="ECO:0000256" key="12">
    <source>
        <dbReference type="ARBA" id="ARBA00023211"/>
    </source>
</evidence>
<evidence type="ECO:0000256" key="10">
    <source>
        <dbReference type="ARBA" id="ARBA00023002"/>
    </source>
</evidence>
<keyword evidence="8 14" id="KW-0479">Metal-binding</keyword>
<dbReference type="KEGG" id="cavi:CAV_1729"/>
<dbReference type="InterPro" id="IPR024084">
    <property type="entry name" value="IsoPropMal-DH-like_dom"/>
</dbReference>
<evidence type="ECO:0000259" key="16">
    <source>
        <dbReference type="SMART" id="SM01329"/>
    </source>
</evidence>
<comment type="cofactor">
    <cofactor evidence="14 15">
        <name>Mg(2+)</name>
        <dbReference type="ChEBI" id="CHEBI:18420"/>
    </cofactor>
    <cofactor evidence="14 15">
        <name>Mn(2+)</name>
        <dbReference type="ChEBI" id="CHEBI:29035"/>
    </cofactor>
    <text evidence="14 15">Binds 1 Mg(2+) or Mn(2+) ion per subunit.</text>
</comment>
<keyword evidence="7 14" id="KW-0028">Amino-acid biosynthesis</keyword>
<feature type="binding site" evidence="14">
    <location>
        <position position="135"/>
    </location>
    <ligand>
        <name>substrate</name>
    </ligand>
</feature>
<reference evidence="17 18" key="1">
    <citation type="submission" date="2017-07" db="EMBL/GenBank/DDBJ databases">
        <title>Analysis of two Campylobacter avium genomes and identification of a novel hippuricase gene.</title>
        <authorList>
            <person name="Miller W.G."/>
            <person name="Chapman M.H."/>
            <person name="Yee E."/>
            <person name="Revez J."/>
            <person name="Bono J.L."/>
            <person name="Rossi M."/>
        </authorList>
    </citation>
    <scope>NUCLEOTIDE SEQUENCE [LARGE SCALE GENOMIC DNA]</scope>
    <source>
        <strain evidence="17 18">LMG 24591</strain>
    </source>
</reference>
<comment type="function">
    <text evidence="14 15">Catalyzes the oxidation of 3-carboxy-2-hydroxy-4-methylpentanoate (3-isopropylmalate) to 3-carboxy-4-methyl-2-oxopentanoate. The product decarboxylates to 4-methyl-2 oxopentanoate.</text>
</comment>
<feature type="binding site" evidence="14">
    <location>
        <position position="96"/>
    </location>
    <ligand>
        <name>substrate</name>
    </ligand>
</feature>
<dbReference type="PANTHER" id="PTHR42979">
    <property type="entry name" value="3-ISOPROPYLMALATE DEHYDROGENASE"/>
    <property type="match status" value="1"/>
</dbReference>
<evidence type="ECO:0000313" key="17">
    <source>
        <dbReference type="EMBL" id="ASQ31320.1"/>
    </source>
</evidence>
<dbReference type="InterPro" id="IPR004429">
    <property type="entry name" value="Isopropylmalate_DH"/>
</dbReference>
<gene>
    <name evidence="14 17" type="primary">leuB</name>
    <name evidence="17" type="ORF">CAV_1729</name>
</gene>
<dbReference type="EMBL" id="CP022347">
    <property type="protein sequence ID" value="ASQ31320.1"/>
    <property type="molecule type" value="Genomic_DNA"/>
</dbReference>
<dbReference type="Proteomes" id="UP000201169">
    <property type="component" value="Chromosome"/>
</dbReference>
<dbReference type="HAMAP" id="MF_01033">
    <property type="entry name" value="LeuB_type1"/>
    <property type="match status" value="1"/>
</dbReference>
<dbReference type="Gene3D" id="3.40.718.10">
    <property type="entry name" value="Isopropylmalate Dehydrogenase"/>
    <property type="match status" value="1"/>
</dbReference>
<dbReference type="PANTHER" id="PTHR42979:SF1">
    <property type="entry name" value="3-ISOPROPYLMALATE DEHYDROGENASE"/>
    <property type="match status" value="1"/>
</dbReference>
<evidence type="ECO:0000256" key="15">
    <source>
        <dbReference type="RuleBase" id="RU004445"/>
    </source>
</evidence>
<proteinExistence type="inferred from homology"/>
<dbReference type="InterPro" id="IPR019818">
    <property type="entry name" value="IsoCit/isopropylmalate_DH_CS"/>
</dbReference>
<evidence type="ECO:0000256" key="4">
    <source>
        <dbReference type="ARBA" id="ARBA00008319"/>
    </source>
</evidence>
<feature type="binding site" evidence="14">
    <location>
        <position position="223"/>
    </location>
    <ligand>
        <name>Mg(2+)</name>
        <dbReference type="ChEBI" id="CHEBI:18420"/>
    </ligand>
</feature>
<comment type="catalytic activity">
    <reaction evidence="1 14 15">
        <text>(2R,3S)-3-isopropylmalate + NAD(+) = 4-methyl-2-oxopentanoate + CO2 + NADH</text>
        <dbReference type="Rhea" id="RHEA:32271"/>
        <dbReference type="ChEBI" id="CHEBI:16526"/>
        <dbReference type="ChEBI" id="CHEBI:17865"/>
        <dbReference type="ChEBI" id="CHEBI:35121"/>
        <dbReference type="ChEBI" id="CHEBI:57540"/>
        <dbReference type="ChEBI" id="CHEBI:57945"/>
        <dbReference type="EC" id="1.1.1.85"/>
    </reaction>
</comment>
<feature type="binding site" evidence="14">
    <location>
        <position position="251"/>
    </location>
    <ligand>
        <name>Mg(2+)</name>
        <dbReference type="ChEBI" id="CHEBI:18420"/>
    </ligand>
</feature>
<dbReference type="GO" id="GO:0005829">
    <property type="term" value="C:cytosol"/>
    <property type="evidence" value="ECO:0007669"/>
    <property type="project" value="TreeGrafter"/>
</dbReference>
<organism evidence="17 18">
    <name type="scientific">Campylobacter avium LMG 24591</name>
    <dbReference type="NCBI Taxonomy" id="522484"/>
    <lineage>
        <taxon>Bacteria</taxon>
        <taxon>Pseudomonadati</taxon>
        <taxon>Campylobacterota</taxon>
        <taxon>Epsilonproteobacteria</taxon>
        <taxon>Campylobacterales</taxon>
        <taxon>Campylobacteraceae</taxon>
        <taxon>Campylobacter</taxon>
    </lineage>
</organism>
<feature type="site" description="Important for catalysis" evidence="14">
    <location>
        <position position="191"/>
    </location>
</feature>
<dbReference type="FunFam" id="3.40.718.10:FF:000006">
    <property type="entry name" value="3-isopropylmalate dehydrogenase"/>
    <property type="match status" value="1"/>
</dbReference>
<dbReference type="NCBIfam" id="TIGR00169">
    <property type="entry name" value="leuB"/>
    <property type="match status" value="1"/>
</dbReference>
<evidence type="ECO:0000256" key="9">
    <source>
        <dbReference type="ARBA" id="ARBA00022842"/>
    </source>
</evidence>
<dbReference type="GO" id="GO:0000287">
    <property type="term" value="F:magnesium ion binding"/>
    <property type="evidence" value="ECO:0007669"/>
    <property type="project" value="InterPro"/>
</dbReference>
<feature type="binding site" evidence="14">
    <location>
        <begin position="281"/>
        <end position="293"/>
    </location>
    <ligand>
        <name>NAD(+)</name>
        <dbReference type="ChEBI" id="CHEBI:57540"/>
    </ligand>
</feature>
<dbReference type="Pfam" id="PF00180">
    <property type="entry name" value="Iso_dh"/>
    <property type="match status" value="1"/>
</dbReference>
<dbReference type="GO" id="GO:0003862">
    <property type="term" value="F:3-isopropylmalate dehydrogenase activity"/>
    <property type="evidence" value="ECO:0007669"/>
    <property type="project" value="UniProtKB-UniRule"/>
</dbReference>